<dbReference type="Pfam" id="PF13518">
    <property type="entry name" value="HTH_28"/>
    <property type="match status" value="1"/>
</dbReference>
<protein>
    <submittedName>
        <fullName evidence="2">Transposase</fullName>
    </submittedName>
</protein>
<dbReference type="SUPFAM" id="SSF48295">
    <property type="entry name" value="TrpR-like"/>
    <property type="match status" value="1"/>
</dbReference>
<dbReference type="InterPro" id="IPR036388">
    <property type="entry name" value="WH-like_DNA-bd_sf"/>
</dbReference>
<dbReference type="Gene3D" id="1.10.10.10">
    <property type="entry name" value="Winged helix-like DNA-binding domain superfamily/Winged helix DNA-binding domain"/>
    <property type="match status" value="1"/>
</dbReference>
<comment type="caution">
    <text evidence="2">The sequence shown here is derived from an EMBL/GenBank/DDBJ whole genome shotgun (WGS) entry which is preliminary data.</text>
</comment>
<organism evidence="2 3">
    <name type="scientific">Viridibacillus soli</name>
    <dbReference type="NCBI Taxonomy" id="2798301"/>
    <lineage>
        <taxon>Bacteria</taxon>
        <taxon>Bacillati</taxon>
        <taxon>Bacillota</taxon>
        <taxon>Bacilli</taxon>
        <taxon>Bacillales</taxon>
        <taxon>Caryophanaceae</taxon>
        <taxon>Viridibacillus</taxon>
    </lineage>
</organism>
<evidence type="ECO:0000313" key="3">
    <source>
        <dbReference type="Proteomes" id="UP000618943"/>
    </source>
</evidence>
<dbReference type="InterPro" id="IPR010921">
    <property type="entry name" value="Trp_repressor/repl_initiator"/>
</dbReference>
<evidence type="ECO:0000313" key="2">
    <source>
        <dbReference type="EMBL" id="MBK3493959.1"/>
    </source>
</evidence>
<proteinExistence type="predicted"/>
<gene>
    <name evidence="2" type="ORF">JFL43_03615</name>
</gene>
<keyword evidence="3" id="KW-1185">Reference proteome</keyword>
<name>A0ABS1H3G5_9BACL</name>
<dbReference type="EMBL" id="JAEOAH010000003">
    <property type="protein sequence ID" value="MBK3493959.1"/>
    <property type="molecule type" value="Genomic_DNA"/>
</dbReference>
<dbReference type="Proteomes" id="UP000618943">
    <property type="component" value="Unassembled WGS sequence"/>
</dbReference>
<accession>A0ABS1H3G5</accession>
<evidence type="ECO:0000259" key="1">
    <source>
        <dbReference type="Pfam" id="PF13518"/>
    </source>
</evidence>
<feature type="domain" description="Insertion element IS150 protein InsJ-like helix-turn-helix" evidence="1">
    <location>
        <begin position="13"/>
        <end position="49"/>
    </location>
</feature>
<reference evidence="2 3" key="1">
    <citation type="submission" date="2020-12" db="EMBL/GenBank/DDBJ databases">
        <title>YIM B01967 draft genome.</title>
        <authorList>
            <person name="Yan X."/>
        </authorList>
    </citation>
    <scope>NUCLEOTIDE SEQUENCE [LARGE SCALE GENOMIC DNA]</scope>
    <source>
        <strain evidence="2 3">YIM B01967</strain>
    </source>
</reference>
<sequence length="76" mass="9244">MGKIRYSSEVKWAVVKEKLAGKLTTKEIMQKYGIKNNSQVESWMHWYRNNEISRWSRNYSRKHSLRNTRTIRRQVA</sequence>
<dbReference type="InterPro" id="IPR055247">
    <property type="entry name" value="InsJ-like_HTH"/>
</dbReference>
<dbReference type="RefSeq" id="WP_200747961.1">
    <property type="nucleotide sequence ID" value="NZ_JAEOAH010000003.1"/>
</dbReference>